<reference evidence="1" key="1">
    <citation type="submission" date="2023-09" db="UniProtKB">
        <authorList>
            <consortium name="Ensembl"/>
        </authorList>
    </citation>
    <scope>IDENTIFICATION</scope>
</reference>
<sequence>MSLTHECWETVIIKCENENWEVARCIIRVSKKENRFSFLLLSLSLIQDNPKTTTNKQKQNNNTVCTSFINKAYLLVLVEDITHHYAQQLSTRLGRSRYKEQFLFLYRDDVVDLIDCYQYKDDQVDDVDAFKRELYILYFKTYNTGQSLPLLKLIVPGSVRTRKCNDPGRLQGRWLVSLIQGKGGDPHSQ</sequence>
<dbReference type="InterPro" id="IPR036691">
    <property type="entry name" value="Endo/exonu/phosph_ase_sf"/>
</dbReference>
<organism evidence="1">
    <name type="scientific">Pundamilia nyererei</name>
    <dbReference type="NCBI Taxonomy" id="303518"/>
    <lineage>
        <taxon>Eukaryota</taxon>
        <taxon>Metazoa</taxon>
        <taxon>Chordata</taxon>
        <taxon>Craniata</taxon>
        <taxon>Vertebrata</taxon>
        <taxon>Euteleostomi</taxon>
        <taxon>Actinopterygii</taxon>
        <taxon>Neopterygii</taxon>
        <taxon>Teleostei</taxon>
        <taxon>Neoteleostei</taxon>
        <taxon>Acanthomorphata</taxon>
        <taxon>Ovalentaria</taxon>
        <taxon>Cichlomorphae</taxon>
        <taxon>Cichliformes</taxon>
        <taxon>Cichlidae</taxon>
        <taxon>African cichlids</taxon>
        <taxon>Pseudocrenilabrinae</taxon>
        <taxon>Haplochromini</taxon>
        <taxon>Pundamilia</taxon>
    </lineage>
</organism>
<protein>
    <submittedName>
        <fullName evidence="1">Uncharacterized protein</fullName>
    </submittedName>
</protein>
<proteinExistence type="predicted"/>
<dbReference type="STRING" id="303518.ENSPNYP00000004882"/>
<dbReference type="Gene3D" id="3.60.10.10">
    <property type="entry name" value="Endonuclease/exonuclease/phosphatase"/>
    <property type="match status" value="1"/>
</dbReference>
<name>A0A3B4F2T6_9CICH</name>
<evidence type="ECO:0000313" key="1">
    <source>
        <dbReference type="Ensembl" id="ENSPNYP00000004882.1"/>
    </source>
</evidence>
<dbReference type="Ensembl" id="ENSPNYT00000005000.1">
    <property type="protein sequence ID" value="ENSPNYP00000004882.1"/>
    <property type="gene ID" value="ENSPNYG00000003785.1"/>
</dbReference>
<accession>A0A3B4F2T6</accession>
<dbReference type="AlphaFoldDB" id="A0A3B4F2T6"/>